<evidence type="ECO:0000256" key="2">
    <source>
        <dbReference type="ARBA" id="ARBA00007456"/>
    </source>
</evidence>
<reference evidence="9 10" key="1">
    <citation type="journal article" date="2024" name="Nat. Commun.">
        <title>Phylogenomics reveals the evolutionary origins of lichenization in chlorophyte algae.</title>
        <authorList>
            <person name="Puginier C."/>
            <person name="Libourel C."/>
            <person name="Otte J."/>
            <person name="Skaloud P."/>
            <person name="Haon M."/>
            <person name="Grisel S."/>
            <person name="Petersen M."/>
            <person name="Berrin J.G."/>
            <person name="Delaux P.M."/>
            <person name="Dal Grande F."/>
            <person name="Keller J."/>
        </authorList>
    </citation>
    <scope>NUCLEOTIDE SEQUENCE [LARGE SCALE GENOMIC DNA]</scope>
    <source>
        <strain evidence="9 10">SAG 2043</strain>
    </source>
</reference>
<dbReference type="Proteomes" id="UP001489004">
    <property type="component" value="Unassembled WGS sequence"/>
</dbReference>
<dbReference type="SUPFAM" id="SSF51182">
    <property type="entry name" value="RmlC-like cupins"/>
    <property type="match status" value="1"/>
</dbReference>
<keyword evidence="3 7" id="KW-0052">Apoplast</keyword>
<dbReference type="AlphaFoldDB" id="A0AAW1PHA2"/>
<comment type="similarity">
    <text evidence="2 7">Belongs to the germin family.</text>
</comment>
<evidence type="ECO:0000256" key="1">
    <source>
        <dbReference type="ARBA" id="ARBA00004271"/>
    </source>
</evidence>
<evidence type="ECO:0000256" key="6">
    <source>
        <dbReference type="PIRSR" id="PIRSR601929-2"/>
    </source>
</evidence>
<dbReference type="GO" id="GO:0030145">
    <property type="term" value="F:manganese ion binding"/>
    <property type="evidence" value="ECO:0007669"/>
    <property type="project" value="UniProtKB-UniRule"/>
</dbReference>
<keyword evidence="4 7" id="KW-0964">Secreted</keyword>
<dbReference type="InterPro" id="IPR011051">
    <property type="entry name" value="RmlC_Cupin_sf"/>
</dbReference>
<comment type="subcellular location">
    <subcellularLocation>
        <location evidence="1 7">Secreted</location>
        <location evidence="1 7">Extracellular space</location>
        <location evidence="1 7">Apoplast</location>
    </subcellularLocation>
</comment>
<sequence>MSEPTRQTRLACLITRTLQHEFSGDWWVHGTMDAGIAQENGGLQNITLTVLPGEVLVVPQGLLHFNHNNKCAALVFLQTFNNGDPGAVNVINALAALKGDALI</sequence>
<evidence type="ECO:0000256" key="4">
    <source>
        <dbReference type="ARBA" id="ARBA00022525"/>
    </source>
</evidence>
<dbReference type="EMBL" id="JALJOR010000011">
    <property type="protein sequence ID" value="KAK9809253.1"/>
    <property type="molecule type" value="Genomic_DNA"/>
</dbReference>
<organism evidence="9 10">
    <name type="scientific">[Myrmecia] bisecta</name>
    <dbReference type="NCBI Taxonomy" id="41462"/>
    <lineage>
        <taxon>Eukaryota</taxon>
        <taxon>Viridiplantae</taxon>
        <taxon>Chlorophyta</taxon>
        <taxon>core chlorophytes</taxon>
        <taxon>Trebouxiophyceae</taxon>
        <taxon>Trebouxiales</taxon>
        <taxon>Trebouxiaceae</taxon>
        <taxon>Myrmecia</taxon>
    </lineage>
</organism>
<evidence type="ECO:0000256" key="3">
    <source>
        <dbReference type="ARBA" id="ARBA00022523"/>
    </source>
</evidence>
<feature type="binding site" evidence="6">
    <location>
        <position position="64"/>
    </location>
    <ligand>
        <name>Mn(2+)</name>
        <dbReference type="ChEBI" id="CHEBI:29035"/>
    </ligand>
</feature>
<evidence type="ECO:0000313" key="9">
    <source>
        <dbReference type="EMBL" id="KAK9809253.1"/>
    </source>
</evidence>
<dbReference type="InterPro" id="IPR001929">
    <property type="entry name" value="Germin"/>
</dbReference>
<gene>
    <name evidence="9" type="ORF">WJX72_012205</name>
</gene>
<dbReference type="InterPro" id="IPR014710">
    <property type="entry name" value="RmlC-like_jellyroll"/>
</dbReference>
<evidence type="ECO:0000256" key="5">
    <source>
        <dbReference type="ARBA" id="ARBA00023211"/>
    </source>
</evidence>
<evidence type="ECO:0000313" key="10">
    <source>
        <dbReference type="Proteomes" id="UP001489004"/>
    </source>
</evidence>
<dbReference type="InterPro" id="IPR006045">
    <property type="entry name" value="Cupin_1"/>
</dbReference>
<name>A0AAW1PHA2_9CHLO</name>
<protein>
    <recommendedName>
        <fullName evidence="7">Germin-like protein</fullName>
    </recommendedName>
</protein>
<dbReference type="Pfam" id="PF00190">
    <property type="entry name" value="Cupin_1"/>
    <property type="match status" value="1"/>
</dbReference>
<feature type="domain" description="Cupin type-1" evidence="8">
    <location>
        <begin position="28"/>
        <end position="95"/>
    </location>
</feature>
<keyword evidence="10" id="KW-1185">Reference proteome</keyword>
<dbReference type="PRINTS" id="PR00325">
    <property type="entry name" value="GERMIN"/>
</dbReference>
<proteinExistence type="inferred from homology"/>
<keyword evidence="5 6" id="KW-0464">Manganese</keyword>
<evidence type="ECO:0000256" key="7">
    <source>
        <dbReference type="RuleBase" id="RU366015"/>
    </source>
</evidence>
<dbReference type="Gene3D" id="2.60.120.10">
    <property type="entry name" value="Jelly Rolls"/>
    <property type="match status" value="1"/>
</dbReference>
<dbReference type="GO" id="GO:0048046">
    <property type="term" value="C:apoplast"/>
    <property type="evidence" value="ECO:0007669"/>
    <property type="project" value="UniProtKB-SubCell"/>
</dbReference>
<keyword evidence="6 7" id="KW-0479">Metal-binding</keyword>
<accession>A0AAW1PHA2</accession>
<evidence type="ECO:0000259" key="8">
    <source>
        <dbReference type="Pfam" id="PF00190"/>
    </source>
</evidence>
<comment type="caution">
    <text evidence="9">The sequence shown here is derived from an EMBL/GenBank/DDBJ whole genome shotgun (WGS) entry which is preliminary data.</text>
</comment>